<evidence type="ECO:0000313" key="6">
    <source>
        <dbReference type="EMBL" id="MBB6478735.1"/>
    </source>
</evidence>
<dbReference type="RefSeq" id="WP_184742866.1">
    <property type="nucleotide sequence ID" value="NZ_JACHGJ010000001.1"/>
</dbReference>
<keyword evidence="7" id="KW-1185">Reference proteome</keyword>
<dbReference type="PANTHER" id="PTHR46233:SF3">
    <property type="entry name" value="HYDROXYACYLGLUTATHIONE HYDROLASE GLOC"/>
    <property type="match status" value="1"/>
</dbReference>
<proteinExistence type="predicted"/>
<feature type="domain" description="Metallo-beta-lactamase" evidence="5">
    <location>
        <begin position="12"/>
        <end position="192"/>
    </location>
</feature>
<protein>
    <submittedName>
        <fullName evidence="6">Glyoxylase-like metal-dependent hydrolase (Beta-lactamase superfamily II)</fullName>
    </submittedName>
</protein>
<dbReference type="InterPro" id="IPR051453">
    <property type="entry name" value="MBL_Glyoxalase_II"/>
</dbReference>
<dbReference type="SMART" id="SM00849">
    <property type="entry name" value="Lactamase_B"/>
    <property type="match status" value="1"/>
</dbReference>
<dbReference type="CDD" id="cd06262">
    <property type="entry name" value="metallo-hydrolase-like_MBL-fold"/>
    <property type="match status" value="1"/>
</dbReference>
<dbReference type="InterPro" id="IPR001279">
    <property type="entry name" value="Metallo-B-lactamas"/>
</dbReference>
<name>A0A841R4E6_9SPIO</name>
<comment type="cofactor">
    <cofactor evidence="1">
        <name>Zn(2+)</name>
        <dbReference type="ChEBI" id="CHEBI:29105"/>
    </cofactor>
</comment>
<accession>A0A841R4E6</accession>
<evidence type="ECO:0000313" key="7">
    <source>
        <dbReference type="Proteomes" id="UP000587760"/>
    </source>
</evidence>
<keyword evidence="4" id="KW-0862">Zinc</keyword>
<reference evidence="6 7" key="1">
    <citation type="submission" date="2020-08" db="EMBL/GenBank/DDBJ databases">
        <title>Genomic Encyclopedia of Type Strains, Phase IV (KMG-IV): sequencing the most valuable type-strain genomes for metagenomic binning, comparative biology and taxonomic classification.</title>
        <authorList>
            <person name="Goeker M."/>
        </authorList>
    </citation>
    <scope>NUCLEOTIDE SEQUENCE [LARGE SCALE GENOMIC DNA]</scope>
    <source>
        <strain evidence="6 7">DSM 2461</strain>
    </source>
</reference>
<sequence>MKLIAIPSGPIETNAWLLINDKTGEAVLFDAPPQSYELVQKELENYKCTLKGLFITHSHWDHMLDTFRFAEDGVPVYGHEDGSEFMENPQSMSLYAMPGLEWKGCSLSNLAKDREKIEMASTVLEVRTAPGHCPGSIVIYIEEMKTAITGDVIFRGSIGRTDLPGGSFDMLKEHILKNIYTLPGDVTLCPGHGPETTVRFEMTNNPYVRPETI</sequence>
<evidence type="ECO:0000256" key="3">
    <source>
        <dbReference type="ARBA" id="ARBA00022801"/>
    </source>
</evidence>
<dbReference type="AlphaFoldDB" id="A0A841R4E6"/>
<keyword evidence="3 6" id="KW-0378">Hydrolase</keyword>
<dbReference type="Proteomes" id="UP000587760">
    <property type="component" value="Unassembled WGS sequence"/>
</dbReference>
<dbReference type="PANTHER" id="PTHR46233">
    <property type="entry name" value="HYDROXYACYLGLUTATHIONE HYDROLASE GLOC"/>
    <property type="match status" value="1"/>
</dbReference>
<dbReference type="GO" id="GO:0046872">
    <property type="term" value="F:metal ion binding"/>
    <property type="evidence" value="ECO:0007669"/>
    <property type="project" value="UniProtKB-KW"/>
</dbReference>
<dbReference type="InterPro" id="IPR036866">
    <property type="entry name" value="RibonucZ/Hydroxyglut_hydro"/>
</dbReference>
<evidence type="ECO:0000256" key="1">
    <source>
        <dbReference type="ARBA" id="ARBA00001947"/>
    </source>
</evidence>
<organism evidence="6 7">
    <name type="scientific">Spirochaeta isovalerica</name>
    <dbReference type="NCBI Taxonomy" id="150"/>
    <lineage>
        <taxon>Bacteria</taxon>
        <taxon>Pseudomonadati</taxon>
        <taxon>Spirochaetota</taxon>
        <taxon>Spirochaetia</taxon>
        <taxon>Spirochaetales</taxon>
        <taxon>Spirochaetaceae</taxon>
        <taxon>Spirochaeta</taxon>
    </lineage>
</organism>
<evidence type="ECO:0000256" key="2">
    <source>
        <dbReference type="ARBA" id="ARBA00022723"/>
    </source>
</evidence>
<evidence type="ECO:0000256" key="4">
    <source>
        <dbReference type="ARBA" id="ARBA00022833"/>
    </source>
</evidence>
<dbReference type="SUPFAM" id="SSF56281">
    <property type="entry name" value="Metallo-hydrolase/oxidoreductase"/>
    <property type="match status" value="1"/>
</dbReference>
<dbReference type="EMBL" id="JACHGJ010000001">
    <property type="protein sequence ID" value="MBB6478735.1"/>
    <property type="molecule type" value="Genomic_DNA"/>
</dbReference>
<dbReference type="Pfam" id="PF00753">
    <property type="entry name" value="Lactamase_B"/>
    <property type="match status" value="1"/>
</dbReference>
<evidence type="ECO:0000259" key="5">
    <source>
        <dbReference type="SMART" id="SM00849"/>
    </source>
</evidence>
<dbReference type="GO" id="GO:0016787">
    <property type="term" value="F:hydrolase activity"/>
    <property type="evidence" value="ECO:0007669"/>
    <property type="project" value="UniProtKB-KW"/>
</dbReference>
<gene>
    <name evidence="6" type="ORF">HNR50_000368</name>
</gene>
<dbReference type="Gene3D" id="3.60.15.10">
    <property type="entry name" value="Ribonuclease Z/Hydroxyacylglutathione hydrolase-like"/>
    <property type="match status" value="1"/>
</dbReference>
<keyword evidence="2" id="KW-0479">Metal-binding</keyword>
<comment type="caution">
    <text evidence="6">The sequence shown here is derived from an EMBL/GenBank/DDBJ whole genome shotgun (WGS) entry which is preliminary data.</text>
</comment>